<evidence type="ECO:0000313" key="13">
    <source>
        <dbReference type="Proteomes" id="UP000027002"/>
    </source>
</evidence>
<evidence type="ECO:0000313" key="14">
    <source>
        <dbReference type="Proteomes" id="UP000054053"/>
    </source>
</evidence>
<evidence type="ECO:0000313" key="12">
    <source>
        <dbReference type="EMBL" id="QUC17705.1"/>
    </source>
</evidence>
<gene>
    <name evidence="12" type="ORF">UV8b_01946</name>
    <name evidence="11" type="ORF">UVI_02035310</name>
</gene>
<dbReference type="AlphaFoldDB" id="A0A063BVI5"/>
<keyword evidence="6" id="KW-0408">Iron</keyword>
<dbReference type="GO" id="GO:0051539">
    <property type="term" value="F:4 iron, 4 sulfur cluster binding"/>
    <property type="evidence" value="ECO:0007669"/>
    <property type="project" value="UniProtKB-KW"/>
</dbReference>
<evidence type="ECO:0000256" key="3">
    <source>
        <dbReference type="ARBA" id="ARBA00017073"/>
    </source>
</evidence>
<comment type="similarity">
    <text evidence="1">Belongs to the NARF family.</text>
</comment>
<dbReference type="Gene3D" id="3.40.950.10">
    <property type="entry name" value="Fe-only Hydrogenase (Larger Subunit), Chain L, domain 3"/>
    <property type="match status" value="1"/>
</dbReference>
<dbReference type="Gene3D" id="3.40.50.1780">
    <property type="match status" value="1"/>
</dbReference>
<keyword evidence="7" id="KW-0411">Iron-sulfur</keyword>
<dbReference type="FunFam" id="3.40.50.1780:FF:000004">
    <property type="entry name" value="Cytosolic Fe-S cluster assembly factor nar1"/>
    <property type="match status" value="1"/>
</dbReference>
<name>A0A063BVI5_USTVR</name>
<protein>
    <recommendedName>
        <fullName evidence="2">Cytosolic Fe-S cluster assembly factor NAR1</fullName>
    </recommendedName>
    <alternativeName>
        <fullName evidence="3">Cytosolic Fe-S cluster assembly factor nar1</fullName>
    </alternativeName>
    <alternativeName>
        <fullName evidence="9">Nuclear architecture-related protein 1</fullName>
    </alternativeName>
</protein>
<evidence type="ECO:0000256" key="4">
    <source>
        <dbReference type="ARBA" id="ARBA00022485"/>
    </source>
</evidence>
<keyword evidence="5" id="KW-0479">Metal-binding</keyword>
<evidence type="ECO:0000256" key="1">
    <source>
        <dbReference type="ARBA" id="ARBA00006596"/>
    </source>
</evidence>
<keyword evidence="4" id="KW-0004">4Fe-4S</keyword>
<evidence type="ECO:0000259" key="10">
    <source>
        <dbReference type="Pfam" id="PF02906"/>
    </source>
</evidence>
<dbReference type="EMBL" id="BBTG02000018">
    <property type="protein sequence ID" value="GAO13978.1"/>
    <property type="molecule type" value="Genomic_DNA"/>
</dbReference>
<evidence type="ECO:0000313" key="11">
    <source>
        <dbReference type="EMBL" id="GAO13978.1"/>
    </source>
</evidence>
<dbReference type="EMBL" id="CP072754">
    <property type="protein sequence ID" value="QUC17705.1"/>
    <property type="molecule type" value="Genomic_DNA"/>
</dbReference>
<feature type="domain" description="Iron hydrogenase large subunit C-terminal" evidence="10">
    <location>
        <begin position="123"/>
        <end position="484"/>
    </location>
</feature>
<dbReference type="GO" id="GO:0046872">
    <property type="term" value="F:metal ion binding"/>
    <property type="evidence" value="ECO:0007669"/>
    <property type="project" value="UniProtKB-KW"/>
</dbReference>
<reference evidence="12" key="3">
    <citation type="submission" date="2020-03" db="EMBL/GenBank/DDBJ databases">
        <title>A mixture of massive structural variations and highly conserved coding sequences in Ustilaginoidea virens genome.</title>
        <authorList>
            <person name="Zhang K."/>
            <person name="Zhao Z."/>
            <person name="Zhang Z."/>
            <person name="Li Y."/>
            <person name="Hsiang T."/>
            <person name="Sun W."/>
        </authorList>
    </citation>
    <scope>NUCLEOTIDE SEQUENCE</scope>
    <source>
        <strain evidence="12">UV-8b</strain>
    </source>
</reference>
<dbReference type="RefSeq" id="XP_042995378.1">
    <property type="nucleotide sequence ID" value="XM_043139444.1"/>
</dbReference>
<dbReference type="Proteomes" id="UP000027002">
    <property type="component" value="Chromosome 2"/>
</dbReference>
<accession>A0A063BVI5</accession>
<dbReference type="OrthoDB" id="10253113at2759"/>
<reference evidence="14" key="2">
    <citation type="journal article" date="2016" name="Genome Announc.">
        <title>Genome sequence of Ustilaginoidea virens IPU010, a rice pathogenic fungus causing false smut.</title>
        <authorList>
            <person name="Kumagai T."/>
            <person name="Ishii T."/>
            <person name="Terai G."/>
            <person name="Umemura M."/>
            <person name="Machida M."/>
            <person name="Asai K."/>
        </authorList>
    </citation>
    <scope>NUCLEOTIDE SEQUENCE [LARGE SCALE GENOMIC DNA]</scope>
    <source>
        <strain evidence="14">IPU010</strain>
    </source>
</reference>
<evidence type="ECO:0000256" key="7">
    <source>
        <dbReference type="ARBA" id="ARBA00023014"/>
    </source>
</evidence>
<dbReference type="KEGG" id="uvi:66062724"/>
<evidence type="ECO:0000256" key="5">
    <source>
        <dbReference type="ARBA" id="ARBA00022723"/>
    </source>
</evidence>
<dbReference type="Proteomes" id="UP000054053">
    <property type="component" value="Unassembled WGS sequence"/>
</dbReference>
<sequence length="607" mass="63599">MSAILSVDDLNDFISPGVACIKPVETLPAASASASASAAAAATEVVLDGQAASAGEAAQISLTDCLACSGCVTSAEAVLVGLQSHAEVLSTLDRAPGLRVAGPDGDGRYGVAGLEDQDARLFVASVSPQTRASLAAACGGGVSEARAGRLLESLLRGPGGLAAGGRWNNGFTWVLDTNVARDVALVLGADEVLQATSSSSSSRESAAAPPAQPVLSSACPGWVCYAEKTHPHVLPHLSRVKSPQALMGTMLKTTLSRILDVPPARIWHLAVMPCFDKKLEASRQELTDEAWAPPSALPGRGVRDVDCVITSKEILMLAESRGLDFFDMGRDADLLPSPPPPFPDDRLHAFLFPDRATTTSATTTTTTTRRVPRSAGSSGGLLYHILQRQAARLPGAEIQTTRGRNADVVEFVVAVGSEPVFKAARYYGFRNIQNLVRKLKPARQPRMPGGKPFGSARRPAGKSAPLEYGYVEVMACPGGCTNGGGQIKVDDPVMMQRRRQFAARPGPQEQREWLAEVDEAYFSGQELDGGAAGDNGAAWAGEADGRDAVGGISRQYIHDILAYWSSITGISIDRLAFTAYREVVSDVGKGAGADKVVQLAGKAGGGW</sequence>
<proteinExistence type="inferred from homology"/>
<organism evidence="11 14">
    <name type="scientific">Ustilaginoidea virens</name>
    <name type="common">Rice false smut fungus</name>
    <name type="synonym">Villosiclava virens</name>
    <dbReference type="NCBI Taxonomy" id="1159556"/>
    <lineage>
        <taxon>Eukaryota</taxon>
        <taxon>Fungi</taxon>
        <taxon>Dikarya</taxon>
        <taxon>Ascomycota</taxon>
        <taxon>Pezizomycotina</taxon>
        <taxon>Sordariomycetes</taxon>
        <taxon>Hypocreomycetidae</taxon>
        <taxon>Hypocreales</taxon>
        <taxon>Clavicipitaceae</taxon>
        <taxon>Ustilaginoidea</taxon>
    </lineage>
</organism>
<dbReference type="SUPFAM" id="SSF53920">
    <property type="entry name" value="Fe-only hydrogenase"/>
    <property type="match status" value="1"/>
</dbReference>
<dbReference type="STRING" id="1159556.A0A063BVI5"/>
<dbReference type="InterPro" id="IPR050340">
    <property type="entry name" value="Cytosolic_Fe-S_CAF"/>
</dbReference>
<dbReference type="GeneID" id="66062724"/>
<comment type="function">
    <text evidence="8">Component of the cytosolic Fe/S protein assembly machinery. Required for maturation of extramitochondrial Fe/S proteins. May play a role in the transfer of pre-assembled Fe/S clusters to target apoproteins.</text>
</comment>
<evidence type="ECO:0000256" key="6">
    <source>
        <dbReference type="ARBA" id="ARBA00023004"/>
    </source>
</evidence>
<keyword evidence="13" id="KW-1185">Reference proteome</keyword>
<dbReference type="InterPro" id="IPR004108">
    <property type="entry name" value="Fe_hydrogenase_lsu_C"/>
</dbReference>
<dbReference type="FunFam" id="3.30.70.20:FF:000042">
    <property type="entry name" value="Cytosolic Fe-S cluster assembly factor NAR1"/>
    <property type="match status" value="1"/>
</dbReference>
<dbReference type="InterPro" id="IPR009016">
    <property type="entry name" value="Fe_hydrogenase"/>
</dbReference>
<reference evidence="11" key="1">
    <citation type="journal article" date="2016" name="Genome Announc.">
        <title>Genome Sequence of Ustilaginoidea virens IPU010, a Rice Pathogenic Fungus Causing False Smut.</title>
        <authorList>
            <person name="Kumagai T."/>
            <person name="Ishii T."/>
            <person name="Terai G."/>
            <person name="Umemura M."/>
            <person name="Machida M."/>
            <person name="Asai K."/>
        </authorList>
    </citation>
    <scope>NUCLEOTIDE SEQUENCE [LARGE SCALE GENOMIC DNA]</scope>
    <source>
        <strain evidence="11">IPU010</strain>
    </source>
</reference>
<evidence type="ECO:0000256" key="9">
    <source>
        <dbReference type="ARBA" id="ARBA00031269"/>
    </source>
</evidence>
<dbReference type="Pfam" id="PF02906">
    <property type="entry name" value="Fe_hyd_lg_C"/>
    <property type="match status" value="1"/>
</dbReference>
<evidence type="ECO:0000256" key="2">
    <source>
        <dbReference type="ARBA" id="ARBA00015854"/>
    </source>
</evidence>
<dbReference type="PANTHER" id="PTHR11615">
    <property type="entry name" value="NITRATE, FORMATE, IRON DEHYDROGENASE"/>
    <property type="match status" value="1"/>
</dbReference>
<dbReference type="HOGENOM" id="CLU_018240_0_1_1"/>
<evidence type="ECO:0000256" key="8">
    <source>
        <dbReference type="ARBA" id="ARBA00025099"/>
    </source>
</evidence>